<protein>
    <submittedName>
        <fullName evidence="2">Glutamate--cysteine ligase</fullName>
    </submittedName>
</protein>
<reference evidence="2" key="1">
    <citation type="submission" date="2016-11" db="UniProtKB">
        <authorList>
            <consortium name="WormBaseParasite"/>
        </authorList>
    </citation>
    <scope>IDENTIFICATION</scope>
    <source>
        <strain evidence="2">KR3021</strain>
    </source>
</reference>
<accession>A0AC35THR5</accession>
<organism evidence="1 2">
    <name type="scientific">Rhabditophanes sp. KR3021</name>
    <dbReference type="NCBI Taxonomy" id="114890"/>
    <lineage>
        <taxon>Eukaryota</taxon>
        <taxon>Metazoa</taxon>
        <taxon>Ecdysozoa</taxon>
        <taxon>Nematoda</taxon>
        <taxon>Chromadorea</taxon>
        <taxon>Rhabditida</taxon>
        <taxon>Tylenchina</taxon>
        <taxon>Panagrolaimomorpha</taxon>
        <taxon>Strongyloidoidea</taxon>
        <taxon>Alloionematidae</taxon>
        <taxon>Rhabditophanes</taxon>
    </lineage>
</organism>
<dbReference type="Proteomes" id="UP000095286">
    <property type="component" value="Unplaced"/>
</dbReference>
<dbReference type="WBParaSite" id="RSKR_0000078900.1">
    <property type="protein sequence ID" value="RSKR_0000078900.1"/>
    <property type="gene ID" value="RSKR_0000078900"/>
</dbReference>
<evidence type="ECO:0000313" key="1">
    <source>
        <dbReference type="Proteomes" id="UP000095286"/>
    </source>
</evidence>
<evidence type="ECO:0000313" key="2">
    <source>
        <dbReference type="WBParaSite" id="RSKR_0000078900.1"/>
    </source>
</evidence>
<proteinExistence type="predicted"/>
<sequence>MGLLTLGTPLSYDETVPHLEYIKKHGIAQFIALYKRLKDRQGDQLKWGDEIEYTIVKFDHEKKRVQLSLRADELLKRLQAQEEVNAVVGTENKFLWRPEFAGYMIEGTPGVPYGGLLACFNVVEYNMLYRRSEVTKMLKPDESILSISYPMIGARDFTFPKTEVSYKDVDAAGRSIFFPDEVIYSGHPRFKNLVRNIRSRRGEKVNIQVPVFKDKNTPSPWKEVLPIEDDEDANAHVKEDFIYMDHMGFGMGCCCLQVTFQACNIDEARFLYDQLTPITPILLALSASTPIFRGYLADVDSRWNIISSSVDDRTYEERGLTPLVTPNRFVLDKSRYDSTDCYIDNTSKNYNDIPLCYDEKIYAQLREGDIDENLSKHIAHMFVRDPLQVFKERIEQDDEKSTEHFETIQSSNWMNMRFKPPPPDALEIGWRVEFRPTEVQLTDFENAAYCCFVVLLTRVVISYRLNFLVPCSKVTENMEKAQHRDAVLNQKFYFRKKLFSCDGKATNCSAEEKEKAFGEMTINEIINGDGKEFTGLVPLLRQFLDGADIDVDTRCTISQYLSFIQKRASGEIQTQAHWIREFVDNHKDYKHDSVVPESVIYDMLTKMDNISKGTEHCEKLLGCYRSKTDHLIPQAVRKFEESLVMQKALRKNH</sequence>
<name>A0AC35THR5_9BILA</name>